<dbReference type="SUPFAM" id="SSF46689">
    <property type="entry name" value="Homeodomain-like"/>
    <property type="match status" value="1"/>
</dbReference>
<keyword evidence="2 4" id="KW-0238">DNA-binding</keyword>
<name>A0A4V4RHH6_9MICO</name>
<evidence type="ECO:0000259" key="5">
    <source>
        <dbReference type="PROSITE" id="PS50977"/>
    </source>
</evidence>
<dbReference type="GO" id="GO:0000976">
    <property type="term" value="F:transcription cis-regulatory region binding"/>
    <property type="evidence" value="ECO:0007669"/>
    <property type="project" value="TreeGrafter"/>
</dbReference>
<evidence type="ECO:0000313" key="6">
    <source>
        <dbReference type="EMBL" id="TIH40344.1"/>
    </source>
</evidence>
<dbReference type="RefSeq" id="WP_136640553.1">
    <property type="nucleotide sequence ID" value="NZ_QYRT01000003.1"/>
</dbReference>
<evidence type="ECO:0000256" key="2">
    <source>
        <dbReference type="ARBA" id="ARBA00023125"/>
    </source>
</evidence>
<dbReference type="InterPro" id="IPR009057">
    <property type="entry name" value="Homeodomain-like_sf"/>
</dbReference>
<keyword evidence="3" id="KW-0804">Transcription</keyword>
<reference evidence="6 7" key="1">
    <citation type="journal article" date="2019" name="Microorganisms">
        <title>Systematic Affiliation and Genome Analysis of Subtercola vilae DB165(T) with Particular Emphasis on Cold Adaptation of an Isolate from a High-Altitude Cold Volcano Lake.</title>
        <authorList>
            <person name="Villalobos A.S."/>
            <person name="Wiese J."/>
            <person name="Imhoff J.F."/>
            <person name="Dorador C."/>
            <person name="Keller A."/>
            <person name="Hentschel U."/>
        </authorList>
    </citation>
    <scope>NUCLEOTIDE SEQUENCE [LARGE SCALE GENOMIC DNA]</scope>
    <source>
        <strain evidence="6 7">DB165</strain>
    </source>
</reference>
<keyword evidence="1" id="KW-0805">Transcription regulation</keyword>
<dbReference type="GO" id="GO:0003700">
    <property type="term" value="F:DNA-binding transcription factor activity"/>
    <property type="evidence" value="ECO:0007669"/>
    <property type="project" value="TreeGrafter"/>
</dbReference>
<evidence type="ECO:0000256" key="4">
    <source>
        <dbReference type="PROSITE-ProRule" id="PRU00335"/>
    </source>
</evidence>
<sequence length="199" mass="21882">MTQTDDHPATRMRAAERRELVLDAAMQVFGDYGYVGSTTAQVARAAGVSQPYVVRMFGTKEQLFLDVITRALERLLTSFRQAVADTASAEPLTQRLGSAYVNQLRDRGLLLSLMHAFVLGKDPVIGPAGRGGFMQVYRFLRDEAGFGAAEAQGFLAEGMLINTMIGLRMTDEFDGDPEVRELLECAFPTKIDLVRSLAQ</sequence>
<evidence type="ECO:0000256" key="3">
    <source>
        <dbReference type="ARBA" id="ARBA00023163"/>
    </source>
</evidence>
<dbReference type="AlphaFoldDB" id="A0A4V4RHH6"/>
<dbReference type="EMBL" id="QYRT01000003">
    <property type="protein sequence ID" value="TIH40344.1"/>
    <property type="molecule type" value="Genomic_DNA"/>
</dbReference>
<feature type="DNA-binding region" description="H-T-H motif" evidence="4">
    <location>
        <begin position="38"/>
        <end position="57"/>
    </location>
</feature>
<dbReference type="PANTHER" id="PTHR30055:SF234">
    <property type="entry name" value="HTH-TYPE TRANSCRIPTIONAL REGULATOR BETI"/>
    <property type="match status" value="1"/>
</dbReference>
<feature type="domain" description="HTH tetR-type" evidence="5">
    <location>
        <begin position="15"/>
        <end position="75"/>
    </location>
</feature>
<dbReference type="OrthoDB" id="3691941at2"/>
<dbReference type="PRINTS" id="PR00455">
    <property type="entry name" value="HTHTETR"/>
</dbReference>
<dbReference type="PANTHER" id="PTHR30055">
    <property type="entry name" value="HTH-TYPE TRANSCRIPTIONAL REGULATOR RUTR"/>
    <property type="match status" value="1"/>
</dbReference>
<dbReference type="InterPro" id="IPR050109">
    <property type="entry name" value="HTH-type_TetR-like_transc_reg"/>
</dbReference>
<dbReference type="InterPro" id="IPR001647">
    <property type="entry name" value="HTH_TetR"/>
</dbReference>
<gene>
    <name evidence="6" type="ORF">D4765_01970</name>
</gene>
<protein>
    <submittedName>
        <fullName evidence="6">TetR/AcrR family transcriptional regulator</fullName>
    </submittedName>
</protein>
<proteinExistence type="predicted"/>
<comment type="caution">
    <text evidence="6">The sequence shown here is derived from an EMBL/GenBank/DDBJ whole genome shotgun (WGS) entry which is preliminary data.</text>
</comment>
<dbReference type="PROSITE" id="PS50977">
    <property type="entry name" value="HTH_TETR_2"/>
    <property type="match status" value="1"/>
</dbReference>
<accession>A0A4V4RHH6</accession>
<dbReference type="Proteomes" id="UP000306192">
    <property type="component" value="Unassembled WGS sequence"/>
</dbReference>
<evidence type="ECO:0000256" key="1">
    <source>
        <dbReference type="ARBA" id="ARBA00023015"/>
    </source>
</evidence>
<dbReference type="Pfam" id="PF00440">
    <property type="entry name" value="TetR_N"/>
    <property type="match status" value="1"/>
</dbReference>
<dbReference type="Gene3D" id="1.10.357.10">
    <property type="entry name" value="Tetracycline Repressor, domain 2"/>
    <property type="match status" value="1"/>
</dbReference>
<keyword evidence="7" id="KW-1185">Reference proteome</keyword>
<evidence type="ECO:0000313" key="7">
    <source>
        <dbReference type="Proteomes" id="UP000306192"/>
    </source>
</evidence>
<organism evidence="6 7">
    <name type="scientific">Subtercola vilae</name>
    <dbReference type="NCBI Taxonomy" id="2056433"/>
    <lineage>
        <taxon>Bacteria</taxon>
        <taxon>Bacillati</taxon>
        <taxon>Actinomycetota</taxon>
        <taxon>Actinomycetes</taxon>
        <taxon>Micrococcales</taxon>
        <taxon>Microbacteriaceae</taxon>
        <taxon>Subtercola</taxon>
    </lineage>
</organism>